<sequence>MRRSARFTGAAVAMAAALLLSGCGSSDDGSKDEGKPSQNESQGTDGEGNDDPTNAEPGSLTGIWAAKTDGKDLILTVVGDGASLVHDENICSGRVTDDDKPSLTLKCPNGGNEERTNGSVESVDAKSLKVEWNGGATDTFSRQADAPSEMPTGLDGLEDLIPKG</sequence>
<name>A0A949N4W2_9ACTN</name>
<evidence type="ECO:0008006" key="5">
    <source>
        <dbReference type="Google" id="ProtNLM"/>
    </source>
</evidence>
<feature type="compositionally biased region" description="Basic and acidic residues" evidence="1">
    <location>
        <begin position="92"/>
        <end position="101"/>
    </location>
</feature>
<feature type="chain" id="PRO_5037790215" description="Lipoprotein" evidence="2">
    <location>
        <begin position="27"/>
        <end position="164"/>
    </location>
</feature>
<gene>
    <name evidence="3" type="ORF">JGS22_012110</name>
</gene>
<proteinExistence type="predicted"/>
<evidence type="ECO:0000256" key="2">
    <source>
        <dbReference type="SAM" id="SignalP"/>
    </source>
</evidence>
<dbReference type="RefSeq" id="WP_211042147.1">
    <property type="nucleotide sequence ID" value="NZ_JAELVF020000001.1"/>
</dbReference>
<feature type="region of interest" description="Disordered" evidence="1">
    <location>
        <begin position="23"/>
        <end position="62"/>
    </location>
</feature>
<evidence type="ECO:0000313" key="4">
    <source>
        <dbReference type="Proteomes" id="UP000694501"/>
    </source>
</evidence>
<feature type="region of interest" description="Disordered" evidence="1">
    <location>
        <begin position="92"/>
        <end position="121"/>
    </location>
</feature>
<keyword evidence="4" id="KW-1185">Reference proteome</keyword>
<evidence type="ECO:0000313" key="3">
    <source>
        <dbReference type="EMBL" id="MBU7598339.1"/>
    </source>
</evidence>
<dbReference type="AlphaFoldDB" id="A0A949N4W2"/>
<evidence type="ECO:0000256" key="1">
    <source>
        <dbReference type="SAM" id="MobiDB-lite"/>
    </source>
</evidence>
<dbReference type="EMBL" id="JAELVF020000001">
    <property type="protein sequence ID" value="MBU7598339.1"/>
    <property type="molecule type" value="Genomic_DNA"/>
</dbReference>
<keyword evidence="2" id="KW-0732">Signal</keyword>
<feature type="region of interest" description="Disordered" evidence="1">
    <location>
        <begin position="136"/>
        <end position="164"/>
    </location>
</feature>
<comment type="caution">
    <text evidence="3">The sequence shown here is derived from an EMBL/GenBank/DDBJ whole genome shotgun (WGS) entry which is preliminary data.</text>
</comment>
<organism evidence="3 4">
    <name type="scientific">Streptomyces tardus</name>
    <dbReference type="NCBI Taxonomy" id="2780544"/>
    <lineage>
        <taxon>Bacteria</taxon>
        <taxon>Bacillati</taxon>
        <taxon>Actinomycetota</taxon>
        <taxon>Actinomycetes</taxon>
        <taxon>Kitasatosporales</taxon>
        <taxon>Streptomycetaceae</taxon>
        <taxon>Streptomyces</taxon>
    </lineage>
</organism>
<feature type="signal peptide" evidence="2">
    <location>
        <begin position="1"/>
        <end position="26"/>
    </location>
</feature>
<protein>
    <recommendedName>
        <fullName evidence="5">Lipoprotein</fullName>
    </recommendedName>
</protein>
<dbReference type="Proteomes" id="UP000694501">
    <property type="component" value="Unassembled WGS sequence"/>
</dbReference>
<dbReference type="PROSITE" id="PS51257">
    <property type="entry name" value="PROKAR_LIPOPROTEIN"/>
    <property type="match status" value="1"/>
</dbReference>
<accession>A0A949N4W2</accession>
<reference evidence="3" key="1">
    <citation type="submission" date="2021-06" db="EMBL/GenBank/DDBJ databases">
        <title>Sequencing of actinobacteria type strains.</title>
        <authorList>
            <person name="Nguyen G.-S."/>
            <person name="Wentzel A."/>
        </authorList>
    </citation>
    <scope>NUCLEOTIDE SEQUENCE</scope>
    <source>
        <strain evidence="3">P38-E01</strain>
    </source>
</reference>